<dbReference type="RefSeq" id="WP_282200340.1">
    <property type="nucleotide sequence ID" value="NZ_BOQE01000001.1"/>
</dbReference>
<dbReference type="Proteomes" id="UP001057291">
    <property type="component" value="Unassembled WGS sequence"/>
</dbReference>
<feature type="compositionally biased region" description="Basic and acidic residues" evidence="1">
    <location>
        <begin position="137"/>
        <end position="148"/>
    </location>
</feature>
<evidence type="ECO:0000313" key="3">
    <source>
        <dbReference type="EMBL" id="GIM47348.1"/>
    </source>
</evidence>
<dbReference type="NCBIfam" id="TIGR02867">
    <property type="entry name" value="spore_II_P"/>
    <property type="match status" value="1"/>
</dbReference>
<organism evidence="3 4">
    <name type="scientific">Collibacillus ludicampi</name>
    <dbReference type="NCBI Taxonomy" id="2771369"/>
    <lineage>
        <taxon>Bacteria</taxon>
        <taxon>Bacillati</taxon>
        <taxon>Bacillota</taxon>
        <taxon>Bacilli</taxon>
        <taxon>Bacillales</taxon>
        <taxon>Alicyclobacillaceae</taxon>
        <taxon>Collibacillus</taxon>
    </lineage>
</organism>
<comment type="caution">
    <text evidence="3">The sequence shown here is derived from an EMBL/GenBank/DDBJ whole genome shotgun (WGS) entry which is preliminary data.</text>
</comment>
<keyword evidence="2" id="KW-1133">Transmembrane helix</keyword>
<feature type="region of interest" description="Disordered" evidence="1">
    <location>
        <begin position="137"/>
        <end position="169"/>
    </location>
</feature>
<dbReference type="AlphaFoldDB" id="A0AAV4LHV9"/>
<keyword evidence="2" id="KW-0812">Transmembrane</keyword>
<evidence type="ECO:0000313" key="4">
    <source>
        <dbReference type="Proteomes" id="UP001057291"/>
    </source>
</evidence>
<evidence type="ECO:0000256" key="2">
    <source>
        <dbReference type="SAM" id="Phobius"/>
    </source>
</evidence>
<feature type="compositionally biased region" description="Polar residues" evidence="1">
    <location>
        <begin position="152"/>
        <end position="165"/>
    </location>
</feature>
<feature type="transmembrane region" description="Helical" evidence="2">
    <location>
        <begin position="26"/>
        <end position="50"/>
    </location>
</feature>
<proteinExistence type="predicted"/>
<dbReference type="Pfam" id="PF07454">
    <property type="entry name" value="SpoIIP"/>
    <property type="match status" value="1"/>
</dbReference>
<protein>
    <submittedName>
        <fullName evidence="3">Stage II sporulation protein P</fullName>
    </submittedName>
</protein>
<keyword evidence="2" id="KW-0472">Membrane</keyword>
<dbReference type="EMBL" id="BOQE01000001">
    <property type="protein sequence ID" value="GIM47348.1"/>
    <property type="molecule type" value="Genomic_DNA"/>
</dbReference>
<keyword evidence="4" id="KW-1185">Reference proteome</keyword>
<accession>A0AAV4LHV9</accession>
<evidence type="ECO:0000256" key="1">
    <source>
        <dbReference type="SAM" id="MobiDB-lite"/>
    </source>
</evidence>
<dbReference type="InterPro" id="IPR010897">
    <property type="entry name" value="Spore_II_P"/>
</dbReference>
<reference evidence="3" key="1">
    <citation type="journal article" date="2023" name="Int. J. Syst. Evol. Microbiol.">
        <title>Collibacillus ludicampi gen. nov., sp. nov., a new soil bacterium of the family Alicyclobacillaceae.</title>
        <authorList>
            <person name="Jojima T."/>
            <person name="Ioku Y."/>
            <person name="Fukuta Y."/>
            <person name="Shirasaka N."/>
            <person name="Matsumura Y."/>
            <person name="Mori M."/>
        </authorList>
    </citation>
    <scope>NUCLEOTIDE SEQUENCE</scope>
    <source>
        <strain evidence="3">TP075</strain>
    </source>
</reference>
<sequence length="380" mass="42776">MNGKNVRRRGFRSFTFHIGTKKARTAIVTMGLALSVMFILLGTVAVQLLIPNHQNSLAGRVLHSVSSRSLLSVFHHEIPLYASADPNILDPSKNQHASFKSLFVYLFTNIDIENPITMLGEQIPALAVTKFEPLSKDFQEPPGEDHLPPRPSDQTEPSAPQQEQPVESDGKPIVYIYHTHNRESFLPELHGVTDPNQAYDKDKNITLVGERLLQSLKAKHIYAVQTKNDYWFKGDVENEYDLSRKTVQEVLKKYDSIKMVFDIHRDSMPRDKTTVKINGQDVARVYFIIGGSNKNKEKNEEFALKLHNKLNQMYPGVSKGAHVAIPNPAFDTRYNQDLFSNAVLIEIGGPENTLEEEYRAADILADVIANVGKDEQKGGK</sequence>
<gene>
    <name evidence="3" type="primary">spoIIP</name>
    <name evidence="3" type="ORF">DNHGIG_28970</name>
</gene>
<name>A0AAV4LHV9_9BACL</name>